<name>A0AAW0AH11_9AGAR</name>
<evidence type="ECO:0000313" key="3">
    <source>
        <dbReference type="EMBL" id="KAK7008457.1"/>
    </source>
</evidence>
<dbReference type="EMBL" id="JAWWNJ010000067">
    <property type="protein sequence ID" value="KAK7008416.1"/>
    <property type="molecule type" value="Genomic_DNA"/>
</dbReference>
<keyword evidence="4" id="KW-1185">Reference proteome</keyword>
<organism evidence="2 4">
    <name type="scientific">Favolaschia claudopus</name>
    <dbReference type="NCBI Taxonomy" id="2862362"/>
    <lineage>
        <taxon>Eukaryota</taxon>
        <taxon>Fungi</taxon>
        <taxon>Dikarya</taxon>
        <taxon>Basidiomycota</taxon>
        <taxon>Agaricomycotina</taxon>
        <taxon>Agaricomycetes</taxon>
        <taxon>Agaricomycetidae</taxon>
        <taxon>Agaricales</taxon>
        <taxon>Marasmiineae</taxon>
        <taxon>Mycenaceae</taxon>
        <taxon>Favolaschia</taxon>
    </lineage>
</organism>
<evidence type="ECO:0000256" key="1">
    <source>
        <dbReference type="SAM" id="MobiDB-lite"/>
    </source>
</evidence>
<evidence type="ECO:0000313" key="4">
    <source>
        <dbReference type="Proteomes" id="UP001362999"/>
    </source>
</evidence>
<sequence>MLGLSYLLPKSTFPPPPTPSTFPPHPTPVRLFISPSDTRRARCASLPLPTLRHAESPALHSSSLYPSFAVRLLHYARLPTFAISPHRPSPPMKRRAHPPRRRAAHPRTQYRLHQLASRLAIPQRSSNRRGIIERRLRFFRAHSPPSSTCPGQSTPDVWDTSRLENDTKGQWRNPKDDHTYPSTVFFTTHPTLDLRYPTPRTFASYDTTSTPSPPTRRRNPARRPSPLPNSAQYPRPLALVT</sequence>
<feature type="region of interest" description="Disordered" evidence="1">
    <location>
        <begin position="84"/>
        <end position="107"/>
    </location>
</feature>
<evidence type="ECO:0000313" key="2">
    <source>
        <dbReference type="EMBL" id="KAK7008416.1"/>
    </source>
</evidence>
<gene>
    <name evidence="2" type="ORF">R3P38DRAFT_3210627</name>
    <name evidence="3" type="ORF">R3P38DRAFT_3210676</name>
</gene>
<feature type="compositionally biased region" description="Basic residues" evidence="1">
    <location>
        <begin position="92"/>
        <end position="107"/>
    </location>
</feature>
<protein>
    <submittedName>
        <fullName evidence="2">Uncharacterized protein</fullName>
    </submittedName>
</protein>
<dbReference type="AlphaFoldDB" id="A0AAW0AH11"/>
<proteinExistence type="predicted"/>
<feature type="compositionally biased region" description="Low complexity" evidence="1">
    <location>
        <begin position="222"/>
        <end position="231"/>
    </location>
</feature>
<comment type="caution">
    <text evidence="2">The sequence shown here is derived from an EMBL/GenBank/DDBJ whole genome shotgun (WGS) entry which is preliminary data.</text>
</comment>
<dbReference type="Proteomes" id="UP001362999">
    <property type="component" value="Unassembled WGS sequence"/>
</dbReference>
<accession>A0AAW0AH11</accession>
<dbReference type="EMBL" id="JAWWNJ010000067">
    <property type="protein sequence ID" value="KAK7008457.1"/>
    <property type="molecule type" value="Genomic_DNA"/>
</dbReference>
<feature type="region of interest" description="Disordered" evidence="1">
    <location>
        <begin position="197"/>
        <end position="241"/>
    </location>
</feature>
<reference evidence="2 4" key="1">
    <citation type="journal article" date="2024" name="J Genomics">
        <title>Draft genome sequencing and assembly of Favolaschia claudopus CIRM-BRFM 2984 isolated from oak limbs.</title>
        <authorList>
            <person name="Navarro D."/>
            <person name="Drula E."/>
            <person name="Chaduli D."/>
            <person name="Cazenave R."/>
            <person name="Ahrendt S."/>
            <person name="Wang J."/>
            <person name="Lipzen A."/>
            <person name="Daum C."/>
            <person name="Barry K."/>
            <person name="Grigoriev I.V."/>
            <person name="Favel A."/>
            <person name="Rosso M.N."/>
            <person name="Martin F."/>
        </authorList>
    </citation>
    <scope>NUCLEOTIDE SEQUENCE [LARGE SCALE GENOMIC DNA]</scope>
    <source>
        <strain evidence="2 4">CIRM-BRFM 2984</strain>
    </source>
</reference>